<accession>A0A0V1ANN8</accession>
<comment type="caution">
    <text evidence="1">The sequence shown here is derived from an EMBL/GenBank/DDBJ whole genome shotgun (WGS) entry which is preliminary data.</text>
</comment>
<dbReference type="EMBL" id="JYDH01000439">
    <property type="protein sequence ID" value="KRY26417.1"/>
    <property type="molecule type" value="Genomic_DNA"/>
</dbReference>
<organism evidence="1 2">
    <name type="scientific">Trichinella spiralis</name>
    <name type="common">Trichina worm</name>
    <dbReference type="NCBI Taxonomy" id="6334"/>
    <lineage>
        <taxon>Eukaryota</taxon>
        <taxon>Metazoa</taxon>
        <taxon>Ecdysozoa</taxon>
        <taxon>Nematoda</taxon>
        <taxon>Enoplea</taxon>
        <taxon>Dorylaimia</taxon>
        <taxon>Trichinellida</taxon>
        <taxon>Trichinellidae</taxon>
        <taxon>Trichinella</taxon>
    </lineage>
</organism>
<protein>
    <submittedName>
        <fullName evidence="1">Uncharacterized protein</fullName>
    </submittedName>
</protein>
<sequence length="74" mass="8243">LLHFWLVGGGGAFKYCAYKIARESKQDDVATISVNCLRVGLVETTSVVIVASYRSLWVVWLVGLVSFSWQLTSF</sequence>
<reference evidence="1 2" key="1">
    <citation type="submission" date="2015-01" db="EMBL/GenBank/DDBJ databases">
        <title>Evolution of Trichinella species and genotypes.</title>
        <authorList>
            <person name="Korhonen P.K."/>
            <person name="Edoardo P."/>
            <person name="Giuseppe L.R."/>
            <person name="Gasser R.B."/>
        </authorList>
    </citation>
    <scope>NUCLEOTIDE SEQUENCE [LARGE SCALE GENOMIC DNA]</scope>
    <source>
        <strain evidence="1">ISS3</strain>
    </source>
</reference>
<gene>
    <name evidence="1" type="ORF">T01_11416</name>
</gene>
<evidence type="ECO:0000313" key="2">
    <source>
        <dbReference type="Proteomes" id="UP000054776"/>
    </source>
</evidence>
<dbReference type="AlphaFoldDB" id="A0A0V1ANN8"/>
<proteinExistence type="predicted"/>
<evidence type="ECO:0000313" key="1">
    <source>
        <dbReference type="EMBL" id="KRY26417.1"/>
    </source>
</evidence>
<keyword evidence="2" id="KW-1185">Reference proteome</keyword>
<dbReference type="InParanoid" id="A0A0V1ANN8"/>
<feature type="non-terminal residue" evidence="1">
    <location>
        <position position="1"/>
    </location>
</feature>
<dbReference type="Proteomes" id="UP000054776">
    <property type="component" value="Unassembled WGS sequence"/>
</dbReference>
<name>A0A0V1ANN8_TRISP</name>